<organism evidence="2">
    <name type="scientific">Oryza barthii</name>
    <dbReference type="NCBI Taxonomy" id="65489"/>
    <lineage>
        <taxon>Eukaryota</taxon>
        <taxon>Viridiplantae</taxon>
        <taxon>Streptophyta</taxon>
        <taxon>Embryophyta</taxon>
        <taxon>Tracheophyta</taxon>
        <taxon>Spermatophyta</taxon>
        <taxon>Magnoliopsida</taxon>
        <taxon>Liliopsida</taxon>
        <taxon>Poales</taxon>
        <taxon>Poaceae</taxon>
        <taxon>BOP clade</taxon>
        <taxon>Oryzoideae</taxon>
        <taxon>Oryzeae</taxon>
        <taxon>Oryzinae</taxon>
        <taxon>Oryza</taxon>
    </lineage>
</organism>
<name>A0A0D3GDY3_9ORYZ</name>
<dbReference type="Gramene" id="OBART06G06550.1">
    <property type="protein sequence ID" value="OBART06G06550.1"/>
    <property type="gene ID" value="OBART06G06550"/>
</dbReference>
<keyword evidence="3" id="KW-1185">Reference proteome</keyword>
<reference evidence="2" key="1">
    <citation type="journal article" date="2009" name="Rice">
        <title>De Novo Next Generation Sequencing of Plant Genomes.</title>
        <authorList>
            <person name="Rounsley S."/>
            <person name="Marri P.R."/>
            <person name="Yu Y."/>
            <person name="He R."/>
            <person name="Sisneros N."/>
            <person name="Goicoechea J.L."/>
            <person name="Lee S.J."/>
            <person name="Angelova A."/>
            <person name="Kudrna D."/>
            <person name="Luo M."/>
            <person name="Affourtit J."/>
            <person name="Desany B."/>
            <person name="Knight J."/>
            <person name="Niazi F."/>
            <person name="Egholm M."/>
            <person name="Wing R.A."/>
        </authorList>
    </citation>
    <scope>NUCLEOTIDE SEQUENCE [LARGE SCALE GENOMIC DNA]</scope>
    <source>
        <strain evidence="2">cv. IRGC 105608</strain>
    </source>
</reference>
<dbReference type="PaxDb" id="65489-OBART06G06550.1"/>
<keyword evidence="1" id="KW-0732">Signal</keyword>
<protein>
    <recommendedName>
        <fullName evidence="4">Secreted protein</fullName>
    </recommendedName>
</protein>
<feature type="signal peptide" evidence="1">
    <location>
        <begin position="1"/>
        <end position="24"/>
    </location>
</feature>
<evidence type="ECO:0000313" key="3">
    <source>
        <dbReference type="Proteomes" id="UP000026960"/>
    </source>
</evidence>
<evidence type="ECO:0008006" key="4">
    <source>
        <dbReference type="Google" id="ProtNLM"/>
    </source>
</evidence>
<proteinExistence type="predicted"/>
<feature type="chain" id="PRO_5002272452" description="Secreted protein" evidence="1">
    <location>
        <begin position="25"/>
        <end position="87"/>
    </location>
</feature>
<reference evidence="2" key="2">
    <citation type="submission" date="2015-03" db="UniProtKB">
        <authorList>
            <consortium name="EnsemblPlants"/>
        </authorList>
    </citation>
    <scope>IDENTIFICATION</scope>
</reference>
<evidence type="ECO:0000256" key="1">
    <source>
        <dbReference type="SAM" id="SignalP"/>
    </source>
</evidence>
<sequence length="87" mass="9797">MGLKLPWLHTVALCMVRFHQTVLGGVSAIPRFNDDHEVYRDFKTEKGVFDYGRSSPNKFNSVCVSLVEPVRCVCKDRALFRGGSGLH</sequence>
<dbReference type="EnsemblPlants" id="OBART06G06550.1">
    <property type="protein sequence ID" value="OBART06G06550.1"/>
    <property type="gene ID" value="OBART06G06550"/>
</dbReference>
<evidence type="ECO:0000313" key="2">
    <source>
        <dbReference type="EnsemblPlants" id="OBART06G06550.1"/>
    </source>
</evidence>
<dbReference type="AlphaFoldDB" id="A0A0D3GDY3"/>
<dbReference type="Proteomes" id="UP000026960">
    <property type="component" value="Chromosome 6"/>
</dbReference>
<accession>A0A0D3GDY3</accession>
<dbReference type="HOGENOM" id="CLU_2486950_0_0_1"/>